<dbReference type="GO" id="GO:0045743">
    <property type="term" value="P:positive regulation of fibroblast growth factor receptor signaling pathway"/>
    <property type="evidence" value="ECO:0007669"/>
    <property type="project" value="TreeGrafter"/>
</dbReference>
<dbReference type="InterPro" id="IPR051302">
    <property type="entry name" value="Dual_SerThr-Tyr_Kinase"/>
</dbReference>
<dbReference type="InterPro" id="IPR011009">
    <property type="entry name" value="Kinase-like_dom_sf"/>
</dbReference>
<dbReference type="SUPFAM" id="SSF57850">
    <property type="entry name" value="RING/U-box"/>
    <property type="match status" value="1"/>
</dbReference>
<dbReference type="GO" id="GO:0016567">
    <property type="term" value="P:protein ubiquitination"/>
    <property type="evidence" value="ECO:0007669"/>
    <property type="project" value="UniProtKB-UniPathway"/>
</dbReference>
<dbReference type="PANTHER" id="PTHR46392">
    <property type="entry name" value="DUAL SERINE/THREONINE AND TYROSINE PROTEIN KINASE"/>
    <property type="match status" value="1"/>
</dbReference>
<evidence type="ECO:0000256" key="9">
    <source>
        <dbReference type="ARBA" id="ARBA00022833"/>
    </source>
</evidence>
<feature type="domain" description="RING-type" evidence="20">
    <location>
        <begin position="305"/>
        <end position="354"/>
    </location>
</feature>
<evidence type="ECO:0000256" key="17">
    <source>
        <dbReference type="PROSITE-ProRule" id="PRU00455"/>
    </source>
</evidence>
<dbReference type="Gene3D" id="1.10.510.10">
    <property type="entry name" value="Transferase(Phosphotransferase) domain 1"/>
    <property type="match status" value="1"/>
</dbReference>
<dbReference type="Gene3D" id="3.30.40.10">
    <property type="entry name" value="Zinc/RING finger domain, C3HC4 (zinc finger)"/>
    <property type="match status" value="2"/>
</dbReference>
<dbReference type="SMART" id="SM00220">
    <property type="entry name" value="S_TKc"/>
    <property type="match status" value="1"/>
</dbReference>
<dbReference type="GO" id="GO:0044344">
    <property type="term" value="P:cellular response to fibroblast growth factor stimulus"/>
    <property type="evidence" value="ECO:0007669"/>
    <property type="project" value="TreeGrafter"/>
</dbReference>
<dbReference type="InterPro" id="IPR013083">
    <property type="entry name" value="Znf_RING/FYVE/PHD"/>
</dbReference>
<dbReference type="Proteomes" id="UP000678499">
    <property type="component" value="Unassembled WGS sequence"/>
</dbReference>
<evidence type="ECO:0000256" key="11">
    <source>
        <dbReference type="ARBA" id="ARBA00040421"/>
    </source>
</evidence>
<dbReference type="GO" id="GO:0004712">
    <property type="term" value="F:protein serine/threonine/tyrosine kinase activity"/>
    <property type="evidence" value="ECO:0007669"/>
    <property type="project" value="UniProtKB-EC"/>
</dbReference>
<dbReference type="PANTHER" id="PTHR46392:SF1">
    <property type="entry name" value="DUAL SERINE_THREONINE AND TYROSINE PROTEIN KINASE"/>
    <property type="match status" value="1"/>
</dbReference>
<gene>
    <name evidence="22" type="ORF">NMOB1V02_LOCUS320</name>
</gene>
<evidence type="ECO:0000256" key="12">
    <source>
        <dbReference type="ARBA" id="ARBA00041268"/>
    </source>
</evidence>
<protein>
    <recommendedName>
        <fullName evidence="11">Dual serine/threonine and tyrosine protein kinase</fullName>
        <ecNumber evidence="2">2.7.12.1</ecNumber>
    </recommendedName>
    <alternativeName>
        <fullName evidence="13">Dusty protein kinase</fullName>
    </alternativeName>
    <alternativeName>
        <fullName evidence="12">Receptor-interacting serine/threonine-protein kinase 5</fullName>
    </alternativeName>
</protein>
<evidence type="ECO:0000256" key="15">
    <source>
        <dbReference type="ARBA" id="ARBA00049308"/>
    </source>
</evidence>
<keyword evidence="8" id="KW-0418">Kinase</keyword>
<organism evidence="22">
    <name type="scientific">Notodromas monacha</name>
    <dbReference type="NCBI Taxonomy" id="399045"/>
    <lineage>
        <taxon>Eukaryota</taxon>
        <taxon>Metazoa</taxon>
        <taxon>Ecdysozoa</taxon>
        <taxon>Arthropoda</taxon>
        <taxon>Crustacea</taxon>
        <taxon>Oligostraca</taxon>
        <taxon>Ostracoda</taxon>
        <taxon>Podocopa</taxon>
        <taxon>Podocopida</taxon>
        <taxon>Cypridocopina</taxon>
        <taxon>Cypridoidea</taxon>
        <taxon>Cyprididae</taxon>
        <taxon>Notodromas</taxon>
    </lineage>
</organism>
<dbReference type="PROSITE" id="PS50089">
    <property type="entry name" value="ZF_RING_2"/>
    <property type="match status" value="1"/>
</dbReference>
<evidence type="ECO:0000256" key="13">
    <source>
        <dbReference type="ARBA" id="ARBA00042638"/>
    </source>
</evidence>
<feature type="region of interest" description="Disordered" evidence="18">
    <location>
        <begin position="592"/>
        <end position="626"/>
    </location>
</feature>
<evidence type="ECO:0000259" key="20">
    <source>
        <dbReference type="PROSITE" id="PS50089"/>
    </source>
</evidence>
<keyword evidence="10" id="KW-0829">Tyrosine-protein kinase</keyword>
<dbReference type="OrthoDB" id="122279at2759"/>
<name>A0A7R9BEV8_9CRUS</name>
<dbReference type="GO" id="GO:0043066">
    <property type="term" value="P:negative regulation of apoptotic process"/>
    <property type="evidence" value="ECO:0007669"/>
    <property type="project" value="TreeGrafter"/>
</dbReference>
<evidence type="ECO:0000256" key="7">
    <source>
        <dbReference type="ARBA" id="ARBA00022771"/>
    </source>
</evidence>
<keyword evidence="4" id="KW-0723">Serine/threonine-protein kinase</keyword>
<reference evidence="22" key="1">
    <citation type="submission" date="2020-11" db="EMBL/GenBank/DDBJ databases">
        <authorList>
            <person name="Tran Van P."/>
        </authorList>
    </citation>
    <scope>NUCLEOTIDE SEQUENCE</scope>
</reference>
<evidence type="ECO:0000313" key="23">
    <source>
        <dbReference type="Proteomes" id="UP000678499"/>
    </source>
</evidence>
<feature type="compositionally biased region" description="Acidic residues" evidence="18">
    <location>
        <begin position="614"/>
        <end position="623"/>
    </location>
</feature>
<dbReference type="UniPathway" id="UPA00143"/>
<dbReference type="PROSITE" id="PS50011">
    <property type="entry name" value="PROTEIN_KINASE_DOM"/>
    <property type="match status" value="1"/>
</dbReference>
<comment type="catalytic activity">
    <reaction evidence="15">
        <text>L-threonyl-[protein] + ATP = O-phospho-L-threonyl-[protein] + ADP + H(+)</text>
        <dbReference type="Rhea" id="RHEA:46608"/>
        <dbReference type="Rhea" id="RHEA-COMP:11060"/>
        <dbReference type="Rhea" id="RHEA-COMP:11605"/>
        <dbReference type="ChEBI" id="CHEBI:15378"/>
        <dbReference type="ChEBI" id="CHEBI:30013"/>
        <dbReference type="ChEBI" id="CHEBI:30616"/>
        <dbReference type="ChEBI" id="CHEBI:61977"/>
        <dbReference type="ChEBI" id="CHEBI:456216"/>
        <dbReference type="EC" id="2.7.12.1"/>
    </reaction>
</comment>
<dbReference type="InterPro" id="IPR013010">
    <property type="entry name" value="Znf_SIAH"/>
</dbReference>
<dbReference type="InterPro" id="IPR008271">
    <property type="entry name" value="Ser/Thr_kinase_AS"/>
</dbReference>
<keyword evidence="9" id="KW-0862">Zinc</keyword>
<feature type="domain" description="SIAH-type" evidence="21">
    <location>
        <begin position="370"/>
        <end position="432"/>
    </location>
</feature>
<evidence type="ECO:0000313" key="22">
    <source>
        <dbReference type="EMBL" id="CAD7272383.1"/>
    </source>
</evidence>
<evidence type="ECO:0000256" key="6">
    <source>
        <dbReference type="ARBA" id="ARBA00022723"/>
    </source>
</evidence>
<dbReference type="EC" id="2.7.12.1" evidence="2"/>
<evidence type="ECO:0000256" key="10">
    <source>
        <dbReference type="ARBA" id="ARBA00023137"/>
    </source>
</evidence>
<sequence>MARCVPEHDRIVALRGSVIDHSYGSGGGSSPAVLLVMERLSRDLYVALKAGLTWKSRLRIALDVVQAIRFLHSQGLVHRDVKLKNVLLDSRDRGKLTDLGFCKPEAMMSGSIVGTPIHMAPELFSGHYDSSVDVYAFGVLFWYICAGRTRLPYVFEQCQNKDQLWSCVKRGARPEKLPYFDKECWELMNECWAGNPQDRPLLGEVEPRLTAILERFQTAPAPDETQPPYGKEKREQSASDCWAAVRRSTSASQPTLNHQQSRWTAPSRRQLWLTRKIQDPAFEAMTSKRHSVELSLDLLEDQMECLVCLDPTFSPPVYQCCNGHLVCFHCKMRLENNAESGDNARSGPECPTCKAPVSSRNRIVENLIINLKKECCYEPFGCQTRFLLSELETHERQCDFRQIQCPISRVDKSCTHKARPADMDEHLSNKHRDLILTQSGERVIWKLQRLDDYVKRPSESFCLQLALKRSFLVQIKTDERHNFHFGVSLVGKLAEAGNYFFSLEFRAGCAHFLHRDLVQPVDQGIDELIHLGNSVELTPGFLRKFLDSKFRLPFAITVHGSVDSSVDSIGDQTDHPPLVKVLSNAAAAAAAEAANPEVGAEGGDPDTSIGEKREEEEDPDEVFDNMPHVDDDAIGMSNRVVVSTSELSCLGRRGSLLPDLSAPRTNAVRRRVSFE</sequence>
<dbReference type="AlphaFoldDB" id="A0A7R9BEV8"/>
<dbReference type="SUPFAM" id="SSF56112">
    <property type="entry name" value="Protein kinase-like (PK-like)"/>
    <property type="match status" value="1"/>
</dbReference>
<dbReference type="GO" id="GO:0005524">
    <property type="term" value="F:ATP binding"/>
    <property type="evidence" value="ECO:0007669"/>
    <property type="project" value="InterPro"/>
</dbReference>
<proteinExistence type="predicted"/>
<comment type="catalytic activity">
    <reaction evidence="16">
        <text>L-tyrosyl-[protein] + ATP = O-phospho-L-tyrosyl-[protein] + ADP + H(+)</text>
        <dbReference type="Rhea" id="RHEA:10596"/>
        <dbReference type="Rhea" id="RHEA-COMP:10136"/>
        <dbReference type="Rhea" id="RHEA-COMP:20101"/>
        <dbReference type="ChEBI" id="CHEBI:15378"/>
        <dbReference type="ChEBI" id="CHEBI:30616"/>
        <dbReference type="ChEBI" id="CHEBI:46858"/>
        <dbReference type="ChEBI" id="CHEBI:61978"/>
        <dbReference type="ChEBI" id="CHEBI:456216"/>
        <dbReference type="EC" id="2.7.12.1"/>
    </reaction>
</comment>
<dbReference type="Pfam" id="PF00069">
    <property type="entry name" value="Pkinase"/>
    <property type="match status" value="1"/>
</dbReference>
<evidence type="ECO:0000256" key="18">
    <source>
        <dbReference type="SAM" id="MobiDB-lite"/>
    </source>
</evidence>
<dbReference type="PROSITE" id="PS51081">
    <property type="entry name" value="ZF_SIAH"/>
    <property type="match status" value="1"/>
</dbReference>
<dbReference type="PROSITE" id="PS00108">
    <property type="entry name" value="PROTEIN_KINASE_ST"/>
    <property type="match status" value="1"/>
</dbReference>
<feature type="domain" description="Protein kinase" evidence="19">
    <location>
        <begin position="1"/>
        <end position="209"/>
    </location>
</feature>
<dbReference type="GO" id="GO:0008270">
    <property type="term" value="F:zinc ion binding"/>
    <property type="evidence" value="ECO:0007669"/>
    <property type="project" value="UniProtKB-KW"/>
</dbReference>
<dbReference type="GO" id="GO:0004674">
    <property type="term" value="F:protein serine/threonine kinase activity"/>
    <property type="evidence" value="ECO:0007669"/>
    <property type="project" value="UniProtKB-KW"/>
</dbReference>
<keyword evidence="7 17" id="KW-0863">Zinc-finger</keyword>
<dbReference type="GO" id="GO:0004713">
    <property type="term" value="F:protein tyrosine kinase activity"/>
    <property type="evidence" value="ECO:0007669"/>
    <property type="project" value="UniProtKB-KW"/>
</dbReference>
<evidence type="ECO:0000256" key="2">
    <source>
        <dbReference type="ARBA" id="ARBA00013203"/>
    </source>
</evidence>
<dbReference type="EMBL" id="OA882062">
    <property type="protein sequence ID" value="CAD7272383.1"/>
    <property type="molecule type" value="Genomic_DNA"/>
</dbReference>
<comment type="catalytic activity">
    <reaction evidence="14">
        <text>L-seryl-[protein] + ATP = O-phospho-L-seryl-[protein] + ADP + H(+)</text>
        <dbReference type="Rhea" id="RHEA:17989"/>
        <dbReference type="Rhea" id="RHEA-COMP:9863"/>
        <dbReference type="Rhea" id="RHEA-COMP:11604"/>
        <dbReference type="ChEBI" id="CHEBI:15378"/>
        <dbReference type="ChEBI" id="CHEBI:29999"/>
        <dbReference type="ChEBI" id="CHEBI:30616"/>
        <dbReference type="ChEBI" id="CHEBI:83421"/>
        <dbReference type="ChEBI" id="CHEBI:456216"/>
        <dbReference type="EC" id="2.7.12.1"/>
    </reaction>
</comment>
<evidence type="ECO:0000259" key="19">
    <source>
        <dbReference type="PROSITE" id="PS50011"/>
    </source>
</evidence>
<dbReference type="GO" id="GO:0070374">
    <property type="term" value="P:positive regulation of ERK1 and ERK2 cascade"/>
    <property type="evidence" value="ECO:0007669"/>
    <property type="project" value="TreeGrafter"/>
</dbReference>
<dbReference type="EMBL" id="CAJPEX010000025">
    <property type="protein sequence ID" value="CAG0912535.1"/>
    <property type="molecule type" value="Genomic_DNA"/>
</dbReference>
<evidence type="ECO:0000256" key="16">
    <source>
        <dbReference type="ARBA" id="ARBA00051680"/>
    </source>
</evidence>
<accession>A0A7R9BEV8</accession>
<evidence type="ECO:0000256" key="5">
    <source>
        <dbReference type="ARBA" id="ARBA00022679"/>
    </source>
</evidence>
<keyword evidence="6" id="KW-0479">Metal-binding</keyword>
<dbReference type="GO" id="GO:0005737">
    <property type="term" value="C:cytoplasm"/>
    <property type="evidence" value="ECO:0007669"/>
    <property type="project" value="UniProtKB-SubCell"/>
</dbReference>
<evidence type="ECO:0000256" key="8">
    <source>
        <dbReference type="ARBA" id="ARBA00022777"/>
    </source>
</evidence>
<keyword evidence="23" id="KW-1185">Reference proteome</keyword>
<keyword evidence="3" id="KW-0963">Cytoplasm</keyword>
<evidence type="ECO:0000256" key="3">
    <source>
        <dbReference type="ARBA" id="ARBA00022490"/>
    </source>
</evidence>
<dbReference type="InterPro" id="IPR001841">
    <property type="entry name" value="Znf_RING"/>
</dbReference>
<keyword evidence="5" id="KW-0808">Transferase</keyword>
<dbReference type="InterPro" id="IPR000719">
    <property type="entry name" value="Prot_kinase_dom"/>
</dbReference>
<dbReference type="Pfam" id="PF21361">
    <property type="entry name" value="Sina_ZnF"/>
    <property type="match status" value="1"/>
</dbReference>
<evidence type="ECO:0000256" key="1">
    <source>
        <dbReference type="ARBA" id="ARBA00004496"/>
    </source>
</evidence>
<evidence type="ECO:0000259" key="21">
    <source>
        <dbReference type="PROSITE" id="PS51081"/>
    </source>
</evidence>
<evidence type="ECO:0000256" key="4">
    <source>
        <dbReference type="ARBA" id="ARBA00022527"/>
    </source>
</evidence>
<evidence type="ECO:0000256" key="14">
    <source>
        <dbReference type="ARBA" id="ARBA00049003"/>
    </source>
</evidence>
<dbReference type="CDD" id="cd16571">
    <property type="entry name" value="RING-HC_SIAHs"/>
    <property type="match status" value="1"/>
</dbReference>
<comment type="subcellular location">
    <subcellularLocation>
        <location evidence="1">Cytoplasm</location>
    </subcellularLocation>
</comment>
<dbReference type="SUPFAM" id="SSF49599">
    <property type="entry name" value="TRAF domain-like"/>
    <property type="match status" value="1"/>
</dbReference>